<dbReference type="PANTHER" id="PTHR47366:SF1">
    <property type="entry name" value="TWO-ON-TWO HEMOGLOBIN-3"/>
    <property type="match status" value="1"/>
</dbReference>
<dbReference type="EMBL" id="ANPE02000079">
    <property type="protein sequence ID" value="EMY35249.1"/>
    <property type="molecule type" value="Genomic_DNA"/>
</dbReference>
<evidence type="ECO:0000256" key="3">
    <source>
        <dbReference type="ARBA" id="ARBA00022723"/>
    </source>
</evidence>
<protein>
    <recommendedName>
        <fullName evidence="10">Globin</fullName>
    </recommendedName>
</protein>
<dbReference type="GO" id="GO:0005344">
    <property type="term" value="F:oxygen carrier activity"/>
    <property type="evidence" value="ECO:0007669"/>
    <property type="project" value="InterPro"/>
</dbReference>
<dbReference type="PANTHER" id="PTHR47366">
    <property type="entry name" value="TWO-ON-TWO HEMOGLOBIN-3"/>
    <property type="match status" value="1"/>
</dbReference>
<dbReference type="Pfam" id="PF01152">
    <property type="entry name" value="Bac_globin"/>
    <property type="match status" value="1"/>
</dbReference>
<evidence type="ECO:0000256" key="2">
    <source>
        <dbReference type="ARBA" id="ARBA00022617"/>
    </source>
</evidence>
<evidence type="ECO:0000256" key="6">
    <source>
        <dbReference type="PIRSR" id="PIRSR601486-1"/>
    </source>
</evidence>
<keyword evidence="3" id="KW-0479">Metal-binding</keyword>
<dbReference type="InterPro" id="IPR001486">
    <property type="entry name" value="Hemoglobin_trunc"/>
</dbReference>
<evidence type="ECO:0000256" key="5">
    <source>
        <dbReference type="ARBA" id="ARBA00034496"/>
    </source>
</evidence>
<organism evidence="8 9">
    <name type="scientific">Arthrobacter crystallopoietes BAB-32</name>
    <dbReference type="NCBI Taxonomy" id="1246476"/>
    <lineage>
        <taxon>Bacteria</taxon>
        <taxon>Bacillati</taxon>
        <taxon>Actinomycetota</taxon>
        <taxon>Actinomycetes</taxon>
        <taxon>Micrococcales</taxon>
        <taxon>Micrococcaceae</taxon>
        <taxon>Crystallibacter</taxon>
    </lineage>
</organism>
<dbReference type="SUPFAM" id="SSF46458">
    <property type="entry name" value="Globin-like"/>
    <property type="match status" value="1"/>
</dbReference>
<feature type="region of interest" description="Disordered" evidence="7">
    <location>
        <begin position="1"/>
        <end position="27"/>
    </location>
</feature>
<dbReference type="Gene3D" id="1.10.490.10">
    <property type="entry name" value="Globins"/>
    <property type="match status" value="1"/>
</dbReference>
<dbReference type="CDD" id="cd14771">
    <property type="entry name" value="TrHb2_Mt-trHbO-like_O"/>
    <property type="match status" value="1"/>
</dbReference>
<reference evidence="8 9" key="1">
    <citation type="journal article" date="2013" name="Genome Announc.">
        <title>Draft Genome Sequence of Arthrobacter crystallopoietes Strain BAB-32, Revealing Genes for Bioremediation.</title>
        <authorList>
            <person name="Joshi M.N."/>
            <person name="Pandit A.S."/>
            <person name="Sharma A."/>
            <person name="Pandya R.V."/>
            <person name="Desai S.M."/>
            <person name="Saxena A.K."/>
            <person name="Bagatharia S.B."/>
        </authorList>
    </citation>
    <scope>NUCLEOTIDE SEQUENCE [LARGE SCALE GENOMIC DNA]</scope>
    <source>
        <strain evidence="8 9">BAB-32</strain>
    </source>
</reference>
<name>N1V5G7_9MICC</name>
<sequence length="187" mass="21372">MGQWETAPTPCEEHDDQPATCRKPGGVRQRAGCGRWNGTQRTGQAAGHADSVCLGCQAFSQPEFTDNFYDAVGGHETFAKLVDVFYQGIAEDEVLRAMYPEEDLGPAAERMRMFLEQYWGGPGTYSQLRGHPRLRMRHQPFKVDFDARDRWLRHMRKAVDSLELPPLYEQTLWDYFERAAHSMVNSA</sequence>
<dbReference type="AlphaFoldDB" id="N1V5G7"/>
<dbReference type="Proteomes" id="UP000010729">
    <property type="component" value="Unassembled WGS sequence"/>
</dbReference>
<evidence type="ECO:0000313" key="9">
    <source>
        <dbReference type="Proteomes" id="UP000010729"/>
    </source>
</evidence>
<comment type="similarity">
    <text evidence="5">Belongs to the truncated hemoglobin family. Group II subfamily.</text>
</comment>
<dbReference type="GO" id="GO:0019825">
    <property type="term" value="F:oxygen binding"/>
    <property type="evidence" value="ECO:0007669"/>
    <property type="project" value="InterPro"/>
</dbReference>
<dbReference type="InterPro" id="IPR009050">
    <property type="entry name" value="Globin-like_sf"/>
</dbReference>
<dbReference type="GO" id="GO:0046872">
    <property type="term" value="F:metal ion binding"/>
    <property type="evidence" value="ECO:0007669"/>
    <property type="project" value="UniProtKB-KW"/>
</dbReference>
<dbReference type="GO" id="GO:0020037">
    <property type="term" value="F:heme binding"/>
    <property type="evidence" value="ECO:0007669"/>
    <property type="project" value="InterPro"/>
</dbReference>
<accession>N1V5G7</accession>
<keyword evidence="2 6" id="KW-0349">Heme</keyword>
<proteinExistence type="inferred from homology"/>
<keyword evidence="9" id="KW-1185">Reference proteome</keyword>
<dbReference type="OrthoDB" id="9790913at2"/>
<evidence type="ECO:0000313" key="8">
    <source>
        <dbReference type="EMBL" id="EMY35249.1"/>
    </source>
</evidence>
<gene>
    <name evidence="8" type="ORF">D477_005156</name>
</gene>
<evidence type="ECO:0000256" key="1">
    <source>
        <dbReference type="ARBA" id="ARBA00022448"/>
    </source>
</evidence>
<comment type="caution">
    <text evidence="8">The sequence shown here is derived from an EMBL/GenBank/DDBJ whole genome shotgun (WGS) entry which is preliminary data.</text>
</comment>
<keyword evidence="1" id="KW-0813">Transport</keyword>
<keyword evidence="4" id="KW-0408">Iron</keyword>
<evidence type="ECO:0000256" key="4">
    <source>
        <dbReference type="ARBA" id="ARBA00023004"/>
    </source>
</evidence>
<evidence type="ECO:0008006" key="10">
    <source>
        <dbReference type="Google" id="ProtNLM"/>
    </source>
</evidence>
<dbReference type="InterPro" id="IPR012292">
    <property type="entry name" value="Globin/Proto"/>
</dbReference>
<evidence type="ECO:0000256" key="7">
    <source>
        <dbReference type="SAM" id="MobiDB-lite"/>
    </source>
</evidence>
<dbReference type="InterPro" id="IPR044203">
    <property type="entry name" value="GlbO/GLB3-like"/>
</dbReference>
<feature type="binding site" description="distal binding residue" evidence="6">
    <location>
        <position position="181"/>
    </location>
    <ligand>
        <name>heme</name>
        <dbReference type="ChEBI" id="CHEBI:30413"/>
    </ligand>
    <ligandPart>
        <name>Fe</name>
        <dbReference type="ChEBI" id="CHEBI:18248"/>
    </ligandPart>
</feature>